<name>A0ABN4TWH4_9BURK</name>
<accession>A0ABN4TWH4</accession>
<sequence>MRRLSPDRLAWRDAMPALVSALVTAWVSAGCGTSAPPAASPAVAAASPAPAAAAAAAPLLRLAPAALGRTLAWQQQIRVRFRDGAGADHVRELQALLEADAGTTRLAALAGGQVLARLAWDGTRLQVSRSPWAPAELMPERILSDLQLALWPSAAVAAALPPGWTLAEGPGWRELRQGAEAVVAIGYPGDPDNRGDRLIALAHRRDGFTLEIRNLAAAPAGDGVRP</sequence>
<protein>
    <recommendedName>
        <fullName evidence="3">DUF3261 domain-containing protein</fullName>
    </recommendedName>
</protein>
<organism evidence="1 2">
    <name type="scientific">Cupriavidus malaysiensis</name>
    <dbReference type="NCBI Taxonomy" id="367825"/>
    <lineage>
        <taxon>Bacteria</taxon>
        <taxon>Pseudomonadati</taxon>
        <taxon>Pseudomonadota</taxon>
        <taxon>Betaproteobacteria</taxon>
        <taxon>Burkholderiales</taxon>
        <taxon>Burkholderiaceae</taxon>
        <taxon>Cupriavidus</taxon>
    </lineage>
</organism>
<dbReference type="Pfam" id="PF11659">
    <property type="entry name" value="DUF3261"/>
    <property type="match status" value="1"/>
</dbReference>
<keyword evidence="2" id="KW-1185">Reference proteome</keyword>
<dbReference type="PROSITE" id="PS51257">
    <property type="entry name" value="PROKAR_LIPOPROTEIN"/>
    <property type="match status" value="1"/>
</dbReference>
<dbReference type="EMBL" id="CP017755">
    <property type="protein sequence ID" value="AOZ09810.1"/>
    <property type="molecule type" value="Genomic_DNA"/>
</dbReference>
<reference evidence="1 2" key="1">
    <citation type="submission" date="2016-10" db="EMBL/GenBank/DDBJ databases">
        <title>Complete genome sequences of three Cupriavidus strains isolated from various Malaysian environments.</title>
        <authorList>
            <person name="Abdullah A.A.-A."/>
            <person name="Shafie N.A.H."/>
            <person name="Lau N.S."/>
        </authorList>
    </citation>
    <scope>NUCLEOTIDE SEQUENCE [LARGE SCALE GENOMIC DNA]</scope>
    <source>
        <strain evidence="1 2">USMAA1020</strain>
    </source>
</reference>
<dbReference type="Proteomes" id="UP000177515">
    <property type="component" value="Chromosome 2"/>
</dbReference>
<dbReference type="RefSeq" id="WP_071072349.1">
    <property type="nucleotide sequence ID" value="NZ_CP017755.1"/>
</dbReference>
<evidence type="ECO:0000313" key="1">
    <source>
        <dbReference type="EMBL" id="AOZ09810.1"/>
    </source>
</evidence>
<evidence type="ECO:0008006" key="3">
    <source>
        <dbReference type="Google" id="ProtNLM"/>
    </source>
</evidence>
<gene>
    <name evidence="1" type="ORF">BKK80_29365</name>
</gene>
<proteinExistence type="predicted"/>
<evidence type="ECO:0000313" key="2">
    <source>
        <dbReference type="Proteomes" id="UP000177515"/>
    </source>
</evidence>
<dbReference type="InterPro" id="IPR021675">
    <property type="entry name" value="DUF3261"/>
</dbReference>